<dbReference type="EMBL" id="JAHYIQ010000007">
    <property type="protein sequence ID" value="KAK1130457.1"/>
    <property type="molecule type" value="Genomic_DNA"/>
</dbReference>
<evidence type="ECO:0000313" key="1">
    <source>
        <dbReference type="EMBL" id="KAK1130457.1"/>
    </source>
</evidence>
<reference evidence="1" key="1">
    <citation type="submission" date="2021-10" db="EMBL/GenBank/DDBJ databases">
        <title>Melipona bicolor Genome sequencing and assembly.</title>
        <authorList>
            <person name="Araujo N.S."/>
            <person name="Arias M.C."/>
        </authorList>
    </citation>
    <scope>NUCLEOTIDE SEQUENCE</scope>
    <source>
        <strain evidence="1">USP_2M_L1-L4_2017</strain>
        <tissue evidence="1">Whole body</tissue>
    </source>
</reference>
<organism evidence="1 2">
    <name type="scientific">Melipona bicolor</name>
    <dbReference type="NCBI Taxonomy" id="60889"/>
    <lineage>
        <taxon>Eukaryota</taxon>
        <taxon>Metazoa</taxon>
        <taxon>Ecdysozoa</taxon>
        <taxon>Arthropoda</taxon>
        <taxon>Hexapoda</taxon>
        <taxon>Insecta</taxon>
        <taxon>Pterygota</taxon>
        <taxon>Neoptera</taxon>
        <taxon>Endopterygota</taxon>
        <taxon>Hymenoptera</taxon>
        <taxon>Apocrita</taxon>
        <taxon>Aculeata</taxon>
        <taxon>Apoidea</taxon>
        <taxon>Anthophila</taxon>
        <taxon>Apidae</taxon>
        <taxon>Melipona</taxon>
    </lineage>
</organism>
<accession>A0AA40G3V4</accession>
<gene>
    <name evidence="1" type="ORF">K0M31_018588</name>
</gene>
<sequence length="130" mass="14861">MEKENKSRTRLGNWLAGVKKIVRQGFSNFRTRILVRYSHMLKNTGQLDEIAYYQFEARDDRARKRINRRFLIKAIQAKCSSLTAQTLSRTQFTVPIGEEQAASLAVQQFLKHGGASLNAIQSVLASTIRF</sequence>
<evidence type="ECO:0000313" key="2">
    <source>
        <dbReference type="Proteomes" id="UP001177670"/>
    </source>
</evidence>
<keyword evidence="2" id="KW-1185">Reference proteome</keyword>
<proteinExistence type="predicted"/>
<comment type="caution">
    <text evidence="1">The sequence shown here is derived from an EMBL/GenBank/DDBJ whole genome shotgun (WGS) entry which is preliminary data.</text>
</comment>
<dbReference type="Proteomes" id="UP001177670">
    <property type="component" value="Unassembled WGS sequence"/>
</dbReference>
<dbReference type="AlphaFoldDB" id="A0AA40G3V4"/>
<protein>
    <submittedName>
        <fullName evidence="1">Uncharacterized protein</fullName>
    </submittedName>
</protein>
<name>A0AA40G3V4_9HYME</name>